<proteinExistence type="inferred from homology"/>
<keyword evidence="4" id="KW-0808">Transferase</keyword>
<feature type="domain" description="RNA polymerase beta subunit protrusion" evidence="7">
    <location>
        <begin position="1"/>
        <end position="68"/>
    </location>
</feature>
<dbReference type="Proteomes" id="UP000007800">
    <property type="component" value="Unassembled WGS sequence"/>
</dbReference>
<dbReference type="GO" id="GO:0003899">
    <property type="term" value="F:DNA-directed RNA polymerase activity"/>
    <property type="evidence" value="ECO:0007669"/>
    <property type="project" value="UniProtKB-EC"/>
</dbReference>
<dbReference type="InterPro" id="IPR037034">
    <property type="entry name" value="RNA_pol_Rpb2_2_sf"/>
</dbReference>
<dbReference type="GO" id="GO:0006351">
    <property type="term" value="P:DNA-templated transcription"/>
    <property type="evidence" value="ECO:0007669"/>
    <property type="project" value="InterPro"/>
</dbReference>
<evidence type="ECO:0000256" key="4">
    <source>
        <dbReference type="ARBA" id="ARBA00022679"/>
    </source>
</evidence>
<dbReference type="Pfam" id="PF04563">
    <property type="entry name" value="RNA_pol_Rpb2_1"/>
    <property type="match status" value="1"/>
</dbReference>
<dbReference type="EC" id="2.7.7.6" evidence="2"/>
<accession>C5KYY4</accession>
<protein>
    <recommendedName>
        <fullName evidence="2">DNA-directed RNA polymerase</fullName>
        <ecNumber evidence="2">2.7.7.6</ecNumber>
    </recommendedName>
</protein>
<gene>
    <name evidence="8" type="ORF">Pmar_PMAR020201</name>
</gene>
<dbReference type="Gene3D" id="3.90.1110.10">
    <property type="entry name" value="RNA polymerase Rpb2, domain 2"/>
    <property type="match status" value="1"/>
</dbReference>
<evidence type="ECO:0000256" key="2">
    <source>
        <dbReference type="ARBA" id="ARBA00012418"/>
    </source>
</evidence>
<dbReference type="OrthoDB" id="10248617at2759"/>
<dbReference type="InterPro" id="IPR007644">
    <property type="entry name" value="RNA_pol_bsu_protrusion"/>
</dbReference>
<organism evidence="9">
    <name type="scientific">Perkinsus marinus (strain ATCC 50983 / TXsc)</name>
    <dbReference type="NCBI Taxonomy" id="423536"/>
    <lineage>
        <taxon>Eukaryota</taxon>
        <taxon>Sar</taxon>
        <taxon>Alveolata</taxon>
        <taxon>Perkinsozoa</taxon>
        <taxon>Perkinsea</taxon>
        <taxon>Perkinsida</taxon>
        <taxon>Perkinsidae</taxon>
        <taxon>Perkinsus</taxon>
    </lineage>
</organism>
<dbReference type="GO" id="GO:0000428">
    <property type="term" value="C:DNA-directed RNA polymerase complex"/>
    <property type="evidence" value="ECO:0007669"/>
    <property type="project" value="UniProtKB-KW"/>
</dbReference>
<dbReference type="EMBL" id="GG677640">
    <property type="protein sequence ID" value="EER10309.1"/>
    <property type="molecule type" value="Genomic_DNA"/>
</dbReference>
<keyword evidence="6" id="KW-0804">Transcription</keyword>
<evidence type="ECO:0000256" key="3">
    <source>
        <dbReference type="ARBA" id="ARBA00022478"/>
    </source>
</evidence>
<feature type="non-terminal residue" evidence="8">
    <location>
        <position position="135"/>
    </location>
</feature>
<dbReference type="SUPFAM" id="SSF64484">
    <property type="entry name" value="beta and beta-prime subunits of DNA dependent RNA-polymerase"/>
    <property type="match status" value="1"/>
</dbReference>
<reference evidence="8 9" key="1">
    <citation type="submission" date="2008-07" db="EMBL/GenBank/DDBJ databases">
        <authorList>
            <person name="El-Sayed N."/>
            <person name="Caler E."/>
            <person name="Inman J."/>
            <person name="Amedeo P."/>
            <person name="Hass B."/>
            <person name="Wortman J."/>
        </authorList>
    </citation>
    <scope>NUCLEOTIDE SEQUENCE [LARGE SCALE GENOMIC DNA]</scope>
    <source>
        <strain evidence="9">ATCC 50983 / TXsc</strain>
    </source>
</reference>
<dbReference type="GO" id="GO:0003677">
    <property type="term" value="F:DNA binding"/>
    <property type="evidence" value="ECO:0007669"/>
    <property type="project" value="InterPro"/>
</dbReference>
<dbReference type="InParanoid" id="C5KYY4"/>
<evidence type="ECO:0000313" key="9">
    <source>
        <dbReference type="Proteomes" id="UP000007800"/>
    </source>
</evidence>
<keyword evidence="3" id="KW-0240">DNA-directed RNA polymerase</keyword>
<dbReference type="AlphaFoldDB" id="C5KYY4"/>
<evidence type="ECO:0000259" key="7">
    <source>
        <dbReference type="Pfam" id="PF04563"/>
    </source>
</evidence>
<dbReference type="RefSeq" id="XP_002778514.1">
    <property type="nucleotide sequence ID" value="XM_002778468.1"/>
</dbReference>
<evidence type="ECO:0000256" key="5">
    <source>
        <dbReference type="ARBA" id="ARBA00022695"/>
    </source>
</evidence>
<dbReference type="PANTHER" id="PTHR20856">
    <property type="entry name" value="DNA-DIRECTED RNA POLYMERASE I SUBUNIT 2"/>
    <property type="match status" value="1"/>
</dbReference>
<dbReference type="InterPro" id="IPR015712">
    <property type="entry name" value="DNA-dir_RNA_pol_su2"/>
</dbReference>
<keyword evidence="9" id="KW-1185">Reference proteome</keyword>
<comment type="similarity">
    <text evidence="1">Belongs to the RNA polymerase beta chain family.</text>
</comment>
<evidence type="ECO:0000313" key="8">
    <source>
        <dbReference type="EMBL" id="EER10309.1"/>
    </source>
</evidence>
<dbReference type="GeneID" id="9039092"/>
<sequence length="135" mass="15036">MLRSKLCRLHDATTEQMERMQECPHDPGGYFIIKGTEKVLLMQEQLSNNRIIVEMDPKKLVQAVVTSSTADNKSRTVVCFKSELSGLFVKHSAFTELIPAVIMLRAMGMESDQEIVSGRGNLGSSIGAYEKAVMR</sequence>
<dbReference type="GO" id="GO:0032549">
    <property type="term" value="F:ribonucleoside binding"/>
    <property type="evidence" value="ECO:0007669"/>
    <property type="project" value="InterPro"/>
</dbReference>
<evidence type="ECO:0000256" key="1">
    <source>
        <dbReference type="ARBA" id="ARBA00006835"/>
    </source>
</evidence>
<keyword evidence="5" id="KW-0548">Nucleotidyltransferase</keyword>
<name>C5KYY4_PERM5</name>
<evidence type="ECO:0000256" key="6">
    <source>
        <dbReference type="ARBA" id="ARBA00023163"/>
    </source>
</evidence>